<dbReference type="InterPro" id="IPR036005">
    <property type="entry name" value="Creatinase/aminopeptidase-like"/>
</dbReference>
<evidence type="ECO:0000259" key="2">
    <source>
        <dbReference type="Pfam" id="PF01321"/>
    </source>
</evidence>
<dbReference type="EMBL" id="APPC01000016">
    <property type="protein sequence ID" value="ENU92788.1"/>
    <property type="molecule type" value="Genomic_DNA"/>
</dbReference>
<evidence type="ECO:0008006" key="5">
    <source>
        <dbReference type="Google" id="ProtNLM"/>
    </source>
</evidence>
<dbReference type="Gene3D" id="3.90.230.10">
    <property type="entry name" value="Creatinase/methionine aminopeptidase superfamily"/>
    <property type="match status" value="1"/>
</dbReference>
<dbReference type="InterPro" id="IPR029149">
    <property type="entry name" value="Creatin/AminoP/Spt16_N"/>
</dbReference>
<gene>
    <name evidence="3" type="ORF">F971_01775</name>
</gene>
<name>N8W7D2_9GAMM</name>
<accession>N8W7D2</accession>
<dbReference type="SUPFAM" id="SSF53092">
    <property type="entry name" value="Creatinase/prolidase N-terminal domain"/>
    <property type="match status" value="1"/>
</dbReference>
<dbReference type="Proteomes" id="UP000013049">
    <property type="component" value="Unassembled WGS sequence"/>
</dbReference>
<dbReference type="RefSeq" id="WP_004771079.1">
    <property type="nucleotide sequence ID" value="NZ_KB849357.1"/>
</dbReference>
<dbReference type="InterPro" id="IPR050659">
    <property type="entry name" value="Peptidase_M24B"/>
</dbReference>
<dbReference type="InterPro" id="IPR000994">
    <property type="entry name" value="Pept_M24"/>
</dbReference>
<dbReference type="PATRIC" id="fig|1217712.3.peg.1702"/>
<feature type="domain" description="Peptidase M24" evidence="1">
    <location>
        <begin position="156"/>
        <end position="364"/>
    </location>
</feature>
<dbReference type="PANTHER" id="PTHR46112:SF2">
    <property type="entry name" value="XAA-PRO AMINOPEPTIDASE P-RELATED"/>
    <property type="match status" value="1"/>
</dbReference>
<dbReference type="AlphaFoldDB" id="N8W7D2"/>
<dbReference type="SUPFAM" id="SSF55920">
    <property type="entry name" value="Creatinase/aminopeptidase"/>
    <property type="match status" value="1"/>
</dbReference>
<organism evidence="3 4">
    <name type="scientific">Acinetobacter vivianii</name>
    <dbReference type="NCBI Taxonomy" id="1776742"/>
    <lineage>
        <taxon>Bacteria</taxon>
        <taxon>Pseudomonadati</taxon>
        <taxon>Pseudomonadota</taxon>
        <taxon>Gammaproteobacteria</taxon>
        <taxon>Moraxellales</taxon>
        <taxon>Moraxellaceae</taxon>
        <taxon>Acinetobacter</taxon>
    </lineage>
</organism>
<evidence type="ECO:0000259" key="1">
    <source>
        <dbReference type="Pfam" id="PF00557"/>
    </source>
</evidence>
<comment type="caution">
    <text evidence="3">The sequence shown here is derived from an EMBL/GenBank/DDBJ whole genome shotgun (WGS) entry which is preliminary data.</text>
</comment>
<dbReference type="Gene3D" id="3.40.350.10">
    <property type="entry name" value="Creatinase/prolidase N-terminal domain"/>
    <property type="match status" value="1"/>
</dbReference>
<evidence type="ECO:0000313" key="4">
    <source>
        <dbReference type="Proteomes" id="UP000013049"/>
    </source>
</evidence>
<reference evidence="3 4" key="1">
    <citation type="submission" date="2013-02" db="EMBL/GenBank/DDBJ databases">
        <title>The Genome Sequence of Acinetobacter sp. NIPH 758.</title>
        <authorList>
            <consortium name="The Broad Institute Genome Sequencing Platform"/>
            <consortium name="The Broad Institute Genome Sequencing Center for Infectious Disease"/>
            <person name="Cerqueira G."/>
            <person name="Feldgarden M."/>
            <person name="Courvalin P."/>
            <person name="Perichon B."/>
            <person name="Grillot-Courvalin C."/>
            <person name="Clermont D."/>
            <person name="Rocha E."/>
            <person name="Yoon E.-J."/>
            <person name="Nemec A."/>
            <person name="Walker B."/>
            <person name="Young S.K."/>
            <person name="Zeng Q."/>
            <person name="Gargeya S."/>
            <person name="Fitzgerald M."/>
            <person name="Haas B."/>
            <person name="Abouelleil A."/>
            <person name="Alvarado L."/>
            <person name="Arachchi H.M."/>
            <person name="Berlin A.M."/>
            <person name="Chapman S.B."/>
            <person name="Dewar J."/>
            <person name="Goldberg J."/>
            <person name="Griggs A."/>
            <person name="Gujja S."/>
            <person name="Hansen M."/>
            <person name="Howarth C."/>
            <person name="Imamovic A."/>
            <person name="Larimer J."/>
            <person name="McCowan C."/>
            <person name="Murphy C."/>
            <person name="Neiman D."/>
            <person name="Pearson M."/>
            <person name="Priest M."/>
            <person name="Roberts A."/>
            <person name="Saif S."/>
            <person name="Shea T."/>
            <person name="Sisk P."/>
            <person name="Sykes S."/>
            <person name="Wortman J."/>
            <person name="Nusbaum C."/>
            <person name="Birren B."/>
        </authorList>
    </citation>
    <scope>NUCLEOTIDE SEQUENCE [LARGE SCALE GENOMIC DNA]</scope>
    <source>
        <strain evidence="3 4">NIPH 758</strain>
    </source>
</reference>
<protein>
    <recommendedName>
        <fullName evidence="5">Peptidase M24 domain-containing protein</fullName>
    </recommendedName>
</protein>
<feature type="domain" description="Creatinase N-terminal" evidence="2">
    <location>
        <begin position="18"/>
        <end position="131"/>
    </location>
</feature>
<evidence type="ECO:0000313" key="3">
    <source>
        <dbReference type="EMBL" id="ENU92788.1"/>
    </source>
</evidence>
<dbReference type="Pfam" id="PF01321">
    <property type="entry name" value="Creatinase_N"/>
    <property type="match status" value="1"/>
</dbReference>
<dbReference type="eggNOG" id="COG0006">
    <property type="taxonomic scope" value="Bacteria"/>
</dbReference>
<proteinExistence type="predicted"/>
<dbReference type="HOGENOM" id="CLU_017266_4_1_6"/>
<dbReference type="Pfam" id="PF00557">
    <property type="entry name" value="Peptidase_M24"/>
    <property type="match status" value="1"/>
</dbReference>
<sequence length="386" mass="43601">MNIEPIFYPPSKSEIQNRLIRVQEQMQKEGLDHYVSFCPDNIFYLTNFANAVHERPFVLVIPQKGVPKFIVPQLEIPHVQSRAVSEIELIPYFEFPAPAGRAWSDRFKELFESNPRIGVESICPLQIYSEIPGERIRTDIIDDLRMIKSDYEKGRLAYACQLATEGHNLLLSSAYPGMNLMEMIGQVRELIFTRLLTDSRELNPFATRISAVFQPPSVSHDPHNFTNIDMRMEPGGPHVSIVNAVMNGYGAEVERTFFLGKVPENAKKPFEIMLEGRRIAFEMAKPGQLMSEVDRTVNDYFRKAGMGDYLLHRTGHGMGVTGHEAPFFAEGYDRPIQEGMCFTIEPGLYIEGVGGFRHSDTVLIGSEGPVMLTDGPIEIAELTFPI</sequence>
<dbReference type="InterPro" id="IPR000587">
    <property type="entry name" value="Creatinase_N"/>
</dbReference>
<dbReference type="PANTHER" id="PTHR46112">
    <property type="entry name" value="AMINOPEPTIDASE"/>
    <property type="match status" value="1"/>
</dbReference>